<name>A0A645C0G4_9ZZZZ</name>
<dbReference type="AlphaFoldDB" id="A0A645C0G4"/>
<protein>
    <recommendedName>
        <fullName evidence="1">Transposase for insertion sequence element IS21-like C-terminal domain-containing protein</fullName>
    </recommendedName>
</protein>
<dbReference type="PANTHER" id="PTHR35004:SF7">
    <property type="entry name" value="INTEGRASE PROTEIN"/>
    <property type="match status" value="1"/>
</dbReference>
<organism evidence="2">
    <name type="scientific">bioreactor metagenome</name>
    <dbReference type="NCBI Taxonomy" id="1076179"/>
    <lineage>
        <taxon>unclassified sequences</taxon>
        <taxon>metagenomes</taxon>
        <taxon>ecological metagenomes</taxon>
    </lineage>
</organism>
<comment type="caution">
    <text evidence="2">The sequence shown here is derived from an EMBL/GenBank/DDBJ whole genome shotgun (WGS) entry which is preliminary data.</text>
</comment>
<gene>
    <name evidence="2" type="ORF">SDC9_117988</name>
</gene>
<dbReference type="EMBL" id="VSSQ01023856">
    <property type="protein sequence ID" value="MPM71025.1"/>
    <property type="molecule type" value="Genomic_DNA"/>
</dbReference>
<feature type="domain" description="Transposase for insertion sequence element IS21-like C-terminal" evidence="1">
    <location>
        <begin position="150"/>
        <end position="222"/>
    </location>
</feature>
<dbReference type="Pfam" id="PF22483">
    <property type="entry name" value="Mu-transpos_C_2"/>
    <property type="match status" value="1"/>
</dbReference>
<proteinExistence type="predicted"/>
<accession>A0A645C0G4</accession>
<dbReference type="InterPro" id="IPR054353">
    <property type="entry name" value="IstA-like_C"/>
</dbReference>
<sequence length="347" mass="39558">MRSKYSGNPFVRLYPCERQQALFDGLSRGFLYYGGVFPVVIFDNLTAAVKKVLLGKERKEQESFVRFRSWYTFTGRFCSPGRGNEKGGVEGLVGFARRNFLVPLPQGESLEDINDRLVEECLAYGSHRITGREGSVRELHEAERKTLMPLPRYPYGNEQTVSVKADKYATVMVDKNRYSVPASYAGRPLRAILTVDTISVYSGETRLAVHGRQYGNNHWILDADHYLELLRERPGAFRDARPLTEWKKTWSESMNTLLERFQERRGENRGIKEFIDVLLLTRNYGQKQVEDAVERALENGLGNAAGIRCLLETAGRQEDFVRPLESERWTVLPPADVSAYSALETGQ</sequence>
<evidence type="ECO:0000313" key="2">
    <source>
        <dbReference type="EMBL" id="MPM71025.1"/>
    </source>
</evidence>
<reference evidence="2" key="1">
    <citation type="submission" date="2019-08" db="EMBL/GenBank/DDBJ databases">
        <authorList>
            <person name="Kucharzyk K."/>
            <person name="Murdoch R.W."/>
            <person name="Higgins S."/>
            <person name="Loffler F."/>
        </authorList>
    </citation>
    <scope>NUCLEOTIDE SEQUENCE</scope>
</reference>
<dbReference type="PANTHER" id="PTHR35004">
    <property type="entry name" value="TRANSPOSASE RV3428C-RELATED"/>
    <property type="match status" value="1"/>
</dbReference>
<evidence type="ECO:0000259" key="1">
    <source>
        <dbReference type="Pfam" id="PF22483"/>
    </source>
</evidence>